<feature type="domain" description="SIS" evidence="2">
    <location>
        <begin position="31"/>
        <end position="217"/>
    </location>
</feature>
<comment type="similarity">
    <text evidence="1">Belongs to the UPF0309 family.</text>
</comment>
<dbReference type="InterPro" id="IPR046348">
    <property type="entry name" value="SIS_dom_sf"/>
</dbReference>
<dbReference type="eggNOG" id="COG4821">
    <property type="taxonomic scope" value="Bacteria"/>
</dbReference>
<protein>
    <recommendedName>
        <fullName evidence="1">UPF0309 protein Bsel_0176</fullName>
    </recommendedName>
</protein>
<dbReference type="KEGG" id="bse:Bsel_0176"/>
<reference evidence="3" key="1">
    <citation type="submission" date="2009-10" db="EMBL/GenBank/DDBJ databases">
        <title>Complete sequence of Bacillus selenitireducens MLS10.</title>
        <authorList>
            <consortium name="US DOE Joint Genome Institute"/>
            <person name="Lucas S."/>
            <person name="Copeland A."/>
            <person name="Lapidus A."/>
            <person name="Glavina del Rio T."/>
            <person name="Dalin E."/>
            <person name="Tice H."/>
            <person name="Bruce D."/>
            <person name="Goodwin L."/>
            <person name="Pitluck S."/>
            <person name="Sims D."/>
            <person name="Brettin T."/>
            <person name="Detter J.C."/>
            <person name="Han C."/>
            <person name="Larimer F."/>
            <person name="Land M."/>
            <person name="Hauser L."/>
            <person name="Kyrpides N."/>
            <person name="Ovchinnikova G."/>
            <person name="Stolz J."/>
        </authorList>
    </citation>
    <scope>NUCLEOTIDE SEQUENCE [LARGE SCALE GENOMIC DNA]</scope>
    <source>
        <strain evidence="3">MLS10</strain>
    </source>
</reference>
<organism evidence="3 4">
    <name type="scientific">Bacillus selenitireducens (strain ATCC 700615 / DSM 15326 / MLS10)</name>
    <dbReference type="NCBI Taxonomy" id="439292"/>
    <lineage>
        <taxon>Bacteria</taxon>
        <taxon>Bacillati</taxon>
        <taxon>Bacillota</taxon>
        <taxon>Bacilli</taxon>
        <taxon>Bacillales</taxon>
        <taxon>Bacillaceae</taxon>
        <taxon>Salisediminibacterium</taxon>
    </lineage>
</organism>
<dbReference type="Gene3D" id="3.40.50.10490">
    <property type="entry name" value="Glucose-6-phosphate isomerase like protein, domain 1"/>
    <property type="match status" value="1"/>
</dbReference>
<dbReference type="PROSITE" id="PS51464">
    <property type="entry name" value="SIS"/>
    <property type="match status" value="1"/>
</dbReference>
<dbReference type="NCBIfam" id="NF002805">
    <property type="entry name" value="PRK02947.1"/>
    <property type="match status" value="1"/>
</dbReference>
<name>D6XVV1_BACIE</name>
<evidence type="ECO:0000256" key="1">
    <source>
        <dbReference type="HAMAP-Rule" id="MF_01240"/>
    </source>
</evidence>
<sequence length="245" mass="26420">MSFRYLDEIESRLRGIKNRQFRALTVAAEQIAATIRNDGMIYVFGSGHSHMLGEELFYRAGGLANVRPLFVEPLMLHESGPRASALERTPGYAERFMTDLPLTPKDLMIVVSTSGRNPVPVDAAMISREKGAYVIAVTSMAYRAALSSRHPSGQHLSDAADLVLDNEAPVGDAALSHKALDTGFAPVSTILGITLLQAVIAEATETLAEEGFDVPVFKSGNVDGADAHNEALISRFKDRNPALTP</sequence>
<dbReference type="InterPro" id="IPR050099">
    <property type="entry name" value="SIS_GmhA/DiaA_subfam"/>
</dbReference>
<keyword evidence="4" id="KW-1185">Reference proteome</keyword>
<accession>D6XVV1</accession>
<dbReference type="Pfam" id="PF13580">
    <property type="entry name" value="SIS_2"/>
    <property type="match status" value="1"/>
</dbReference>
<evidence type="ECO:0000259" key="2">
    <source>
        <dbReference type="PROSITE" id="PS51464"/>
    </source>
</evidence>
<dbReference type="STRING" id="439292.Bsel_0176"/>
<dbReference type="RefSeq" id="WP_013171153.1">
    <property type="nucleotide sequence ID" value="NC_014219.1"/>
</dbReference>
<dbReference type="EMBL" id="CP001791">
    <property type="protein sequence ID" value="ADH97724.1"/>
    <property type="molecule type" value="Genomic_DNA"/>
</dbReference>
<dbReference type="SUPFAM" id="SSF53697">
    <property type="entry name" value="SIS domain"/>
    <property type="match status" value="1"/>
</dbReference>
<evidence type="ECO:0000313" key="3">
    <source>
        <dbReference type="EMBL" id="ADH97724.1"/>
    </source>
</evidence>
<dbReference type="InterPro" id="IPR022951">
    <property type="entry name" value="UPF0309"/>
</dbReference>
<gene>
    <name evidence="3" type="ordered locus">Bsel_0176</name>
</gene>
<dbReference type="PANTHER" id="PTHR30390">
    <property type="entry name" value="SEDOHEPTULOSE 7-PHOSPHATE ISOMERASE / DNAA INITIATOR-ASSOCIATING FACTOR FOR REPLICATION INITIATION"/>
    <property type="match status" value="1"/>
</dbReference>
<dbReference type="InterPro" id="IPR035472">
    <property type="entry name" value="RpiR-like_SIS"/>
</dbReference>
<dbReference type="InterPro" id="IPR001347">
    <property type="entry name" value="SIS_dom"/>
</dbReference>
<dbReference type="HOGENOM" id="CLU_089975_0_0_9"/>
<dbReference type="Proteomes" id="UP000000271">
    <property type="component" value="Chromosome"/>
</dbReference>
<dbReference type="AlphaFoldDB" id="D6XVV1"/>
<evidence type="ECO:0000313" key="4">
    <source>
        <dbReference type="Proteomes" id="UP000000271"/>
    </source>
</evidence>
<dbReference type="HAMAP" id="MF_01240">
    <property type="entry name" value="UPF0309"/>
    <property type="match status" value="1"/>
</dbReference>
<dbReference type="GO" id="GO:1901135">
    <property type="term" value="P:carbohydrate derivative metabolic process"/>
    <property type="evidence" value="ECO:0007669"/>
    <property type="project" value="InterPro"/>
</dbReference>
<dbReference type="CDD" id="cd05013">
    <property type="entry name" value="SIS_RpiR"/>
    <property type="match status" value="1"/>
</dbReference>
<proteinExistence type="inferred from homology"/>
<dbReference type="GO" id="GO:0097367">
    <property type="term" value="F:carbohydrate derivative binding"/>
    <property type="evidence" value="ECO:0007669"/>
    <property type="project" value="InterPro"/>
</dbReference>
<dbReference type="OrthoDB" id="9805185at2"/>
<dbReference type="PANTHER" id="PTHR30390:SF7">
    <property type="entry name" value="PHOSPHOHEPTOSE ISOMERASE"/>
    <property type="match status" value="1"/>
</dbReference>